<evidence type="ECO:0000313" key="2">
    <source>
        <dbReference type="EMBL" id="KAK2066393.1"/>
    </source>
</evidence>
<keyword evidence="3" id="KW-1185">Reference proteome</keyword>
<proteinExistence type="predicted"/>
<organism evidence="2 3">
    <name type="scientific">Phyllachora maydis</name>
    <dbReference type="NCBI Taxonomy" id="1825666"/>
    <lineage>
        <taxon>Eukaryota</taxon>
        <taxon>Fungi</taxon>
        <taxon>Dikarya</taxon>
        <taxon>Ascomycota</taxon>
        <taxon>Pezizomycotina</taxon>
        <taxon>Sordariomycetes</taxon>
        <taxon>Sordariomycetidae</taxon>
        <taxon>Phyllachorales</taxon>
        <taxon>Phyllachoraceae</taxon>
        <taxon>Phyllachora</taxon>
    </lineage>
</organism>
<comment type="caution">
    <text evidence="2">The sequence shown here is derived from an EMBL/GenBank/DDBJ whole genome shotgun (WGS) entry which is preliminary data.</text>
</comment>
<reference evidence="2" key="1">
    <citation type="journal article" date="2023" name="Mol. Plant Microbe Interact.">
        <title>Elucidating the Obligate Nature and Biological Capacity of an Invasive Fungal Corn Pathogen.</title>
        <authorList>
            <person name="MacCready J.S."/>
            <person name="Roggenkamp E.M."/>
            <person name="Gdanetz K."/>
            <person name="Chilvers M.I."/>
        </authorList>
    </citation>
    <scope>NUCLEOTIDE SEQUENCE</scope>
    <source>
        <strain evidence="2">PM02</strain>
    </source>
</reference>
<protein>
    <submittedName>
        <fullName evidence="2">Uncharacterized protein</fullName>
    </submittedName>
</protein>
<evidence type="ECO:0000313" key="3">
    <source>
        <dbReference type="Proteomes" id="UP001217918"/>
    </source>
</evidence>
<name>A0AAD9MA16_9PEZI</name>
<accession>A0AAD9MA16</accession>
<gene>
    <name evidence="2" type="ORF">P8C59_000222</name>
</gene>
<evidence type="ECO:0000256" key="1">
    <source>
        <dbReference type="SAM" id="MobiDB-lite"/>
    </source>
</evidence>
<dbReference type="EMBL" id="JAQQPM010000001">
    <property type="protein sequence ID" value="KAK2066393.1"/>
    <property type="molecule type" value="Genomic_DNA"/>
</dbReference>
<dbReference type="Proteomes" id="UP001217918">
    <property type="component" value="Unassembled WGS sequence"/>
</dbReference>
<sequence length="79" mass="8753">MPFNSKGLIAYIYVLLKQATALRYKEEAEKKAVRKAEIAIRKVRISKPAKHALPTSPAAKKAADISSSNSKFVVRRKLG</sequence>
<feature type="region of interest" description="Disordered" evidence="1">
    <location>
        <begin position="51"/>
        <end position="79"/>
    </location>
</feature>
<dbReference type="AlphaFoldDB" id="A0AAD9MA16"/>